<organism evidence="2 3">
    <name type="scientific">Methylobacterium longum</name>
    <dbReference type="NCBI Taxonomy" id="767694"/>
    <lineage>
        <taxon>Bacteria</taxon>
        <taxon>Pseudomonadati</taxon>
        <taxon>Pseudomonadota</taxon>
        <taxon>Alphaproteobacteria</taxon>
        <taxon>Hyphomicrobiales</taxon>
        <taxon>Methylobacteriaceae</taxon>
        <taxon>Methylobacterium</taxon>
    </lineage>
</organism>
<evidence type="ECO:0000313" key="2">
    <source>
        <dbReference type="EMBL" id="MDN3575016.1"/>
    </source>
</evidence>
<gene>
    <name evidence="2" type="ORF">QWZ18_31020</name>
</gene>
<evidence type="ECO:0000256" key="1">
    <source>
        <dbReference type="SAM" id="MobiDB-lite"/>
    </source>
</evidence>
<dbReference type="InterPro" id="IPR047675">
    <property type="entry name" value="Putative_zinc-bd"/>
</dbReference>
<accession>A0ABT8AYU2</accession>
<name>A0ABT8AYU2_9HYPH</name>
<comment type="caution">
    <text evidence="2">The sequence shown here is derived from an EMBL/GenBank/DDBJ whole genome shotgun (WGS) entry which is preliminary data.</text>
</comment>
<dbReference type="Proteomes" id="UP001244297">
    <property type="component" value="Unassembled WGS sequence"/>
</dbReference>
<evidence type="ECO:0000313" key="3">
    <source>
        <dbReference type="Proteomes" id="UP001244297"/>
    </source>
</evidence>
<keyword evidence="3" id="KW-1185">Reference proteome</keyword>
<feature type="region of interest" description="Disordered" evidence="1">
    <location>
        <begin position="1"/>
        <end position="46"/>
    </location>
</feature>
<proteinExistence type="predicted"/>
<dbReference type="NCBIfam" id="NF041373">
    <property type="entry name" value="HGG_STG"/>
    <property type="match status" value="1"/>
</dbReference>
<sequence length="77" mass="8383">MHLSPRCGARTRSGTPCSSPAMPNGRCRMHGGSSPGAPKGQANGMFKHGRFTNEAIARRRNLNAWISAMRRMAEEIT</sequence>
<dbReference type="EMBL" id="JAUFPT010000127">
    <property type="protein sequence ID" value="MDN3575016.1"/>
    <property type="molecule type" value="Genomic_DNA"/>
</dbReference>
<protein>
    <submittedName>
        <fullName evidence="2">HGGxSTG domain-containing protein</fullName>
    </submittedName>
</protein>
<reference evidence="3" key="1">
    <citation type="journal article" date="2019" name="Int. J. Syst. Evol. Microbiol.">
        <title>The Global Catalogue of Microorganisms (GCM) 10K type strain sequencing project: providing services to taxonomists for standard genome sequencing and annotation.</title>
        <authorList>
            <consortium name="The Broad Institute Genomics Platform"/>
            <consortium name="The Broad Institute Genome Sequencing Center for Infectious Disease"/>
            <person name="Wu L."/>
            <person name="Ma J."/>
        </authorList>
    </citation>
    <scope>NUCLEOTIDE SEQUENCE [LARGE SCALE GENOMIC DNA]</scope>
    <source>
        <strain evidence="3">CECT 7806</strain>
    </source>
</reference>